<evidence type="ECO:0000256" key="1">
    <source>
        <dbReference type="ARBA" id="ARBA00022679"/>
    </source>
</evidence>
<dbReference type="InterPro" id="IPR050832">
    <property type="entry name" value="Bact_Acetyltransf"/>
</dbReference>
<dbReference type="PROSITE" id="PS51186">
    <property type="entry name" value="GNAT"/>
    <property type="match status" value="1"/>
</dbReference>
<dbReference type="Pfam" id="PF00583">
    <property type="entry name" value="Acetyltransf_1"/>
    <property type="match status" value="1"/>
</dbReference>
<keyword evidence="2" id="KW-0012">Acyltransferase</keyword>
<accession>A0A423HA31</accession>
<dbReference type="EMBL" id="MOBJ01000006">
    <property type="protein sequence ID" value="RON10032.1"/>
    <property type="molecule type" value="Genomic_DNA"/>
</dbReference>
<dbReference type="InterPro" id="IPR000182">
    <property type="entry name" value="GNAT_dom"/>
</dbReference>
<reference evidence="4 5" key="1">
    <citation type="submission" date="2016-10" db="EMBL/GenBank/DDBJ databases">
        <title>Comparative genome analysis of multiple Pseudomonas spp. focuses on biocontrol and plant growth promoting traits.</title>
        <authorList>
            <person name="Tao X.-Y."/>
            <person name="Taylor C.G."/>
        </authorList>
    </citation>
    <scope>NUCLEOTIDE SEQUENCE [LARGE SCALE GENOMIC DNA]</scope>
    <source>
        <strain evidence="4 5">48H11</strain>
    </source>
</reference>
<name>A0A423HA31_9PSED</name>
<dbReference type="Gene3D" id="3.40.630.30">
    <property type="match status" value="1"/>
</dbReference>
<evidence type="ECO:0000313" key="4">
    <source>
        <dbReference type="EMBL" id="RON10032.1"/>
    </source>
</evidence>
<evidence type="ECO:0000256" key="2">
    <source>
        <dbReference type="ARBA" id="ARBA00023315"/>
    </source>
</evidence>
<dbReference type="PANTHER" id="PTHR43877">
    <property type="entry name" value="AMINOALKYLPHOSPHONATE N-ACETYLTRANSFERASE-RELATED-RELATED"/>
    <property type="match status" value="1"/>
</dbReference>
<sequence>MSTVRLRRFKQADSAAVSALFRQVYGENYVQPDVYLPSMIGQHNADHQWYSMLAVINDRIVGHAALCRDPQGRDHAEFALSLVHPAVQGKGIASRLGRELLRRASRLGLKSVSIKQVTHHPYTQRMAQRLGFQSIGLLPDYVPSPFGERYKESVVIGYQMVKGHARPLPQLEWPQACATLMGQLSAAFGSQRDSPSQRPYPIQISQHHERVEVVLCQLNKSTLLQLGQLPRHWMVSIKLDLSRHFPRNLQALCAIDFVFTGLMPAPAASGWYALFHRGARQRPVSFYCPHMQQLHDALLLKRSNTPRTRLADTESATTHSVA</sequence>
<organism evidence="4 5">
    <name type="scientific">Pseudomonas brassicacearum</name>
    <dbReference type="NCBI Taxonomy" id="930166"/>
    <lineage>
        <taxon>Bacteria</taxon>
        <taxon>Pseudomonadati</taxon>
        <taxon>Pseudomonadota</taxon>
        <taxon>Gammaproteobacteria</taxon>
        <taxon>Pseudomonadales</taxon>
        <taxon>Pseudomonadaceae</taxon>
        <taxon>Pseudomonas</taxon>
    </lineage>
</organism>
<dbReference type="CDD" id="cd04301">
    <property type="entry name" value="NAT_SF"/>
    <property type="match status" value="1"/>
</dbReference>
<dbReference type="GO" id="GO:0016747">
    <property type="term" value="F:acyltransferase activity, transferring groups other than amino-acyl groups"/>
    <property type="evidence" value="ECO:0007669"/>
    <property type="project" value="InterPro"/>
</dbReference>
<dbReference type="Proteomes" id="UP000286071">
    <property type="component" value="Unassembled WGS sequence"/>
</dbReference>
<keyword evidence="1 4" id="KW-0808">Transferase</keyword>
<dbReference type="OrthoDB" id="7350013at2"/>
<feature type="domain" description="N-acetyltransferase" evidence="3">
    <location>
        <begin position="4"/>
        <end position="153"/>
    </location>
</feature>
<dbReference type="AlphaFoldDB" id="A0A423HA31"/>
<evidence type="ECO:0000313" key="5">
    <source>
        <dbReference type="Proteomes" id="UP000286071"/>
    </source>
</evidence>
<proteinExistence type="predicted"/>
<gene>
    <name evidence="4" type="ORF">BK659_09005</name>
</gene>
<protein>
    <submittedName>
        <fullName evidence="4">GNAT family N-acetyltransferase</fullName>
    </submittedName>
</protein>
<dbReference type="RefSeq" id="WP_123424773.1">
    <property type="nucleotide sequence ID" value="NZ_MOBJ01000006.1"/>
</dbReference>
<comment type="caution">
    <text evidence="4">The sequence shown here is derived from an EMBL/GenBank/DDBJ whole genome shotgun (WGS) entry which is preliminary data.</text>
</comment>
<dbReference type="SUPFAM" id="SSF55729">
    <property type="entry name" value="Acyl-CoA N-acyltransferases (Nat)"/>
    <property type="match status" value="1"/>
</dbReference>
<dbReference type="InterPro" id="IPR016181">
    <property type="entry name" value="Acyl_CoA_acyltransferase"/>
</dbReference>
<evidence type="ECO:0000259" key="3">
    <source>
        <dbReference type="PROSITE" id="PS51186"/>
    </source>
</evidence>